<evidence type="ECO:0000313" key="4">
    <source>
        <dbReference type="EMBL" id="THV27991.1"/>
    </source>
</evidence>
<comment type="caution">
    <text evidence="4">The sequence shown here is derived from an EMBL/GenBank/DDBJ whole genome shotgun (WGS) entry which is preliminary data.</text>
</comment>
<dbReference type="RefSeq" id="WP_136530223.1">
    <property type="nucleotide sequence ID" value="NZ_STGX01000009.1"/>
</dbReference>
<name>A0A4S8PDW1_9ACTN</name>
<keyword evidence="2 4" id="KW-0808">Transferase</keyword>
<feature type="domain" description="Glycosyltransferase subfamily 4-like N-terminal" evidence="3">
    <location>
        <begin position="25"/>
        <end position="201"/>
    </location>
</feature>
<dbReference type="InterPro" id="IPR050194">
    <property type="entry name" value="Glycosyltransferase_grp1"/>
</dbReference>
<dbReference type="Proteomes" id="UP000305792">
    <property type="component" value="Unassembled WGS sequence"/>
</dbReference>
<proteinExistence type="predicted"/>
<dbReference type="SUPFAM" id="SSF53756">
    <property type="entry name" value="UDP-Glycosyltransferase/glycogen phosphorylase"/>
    <property type="match status" value="1"/>
</dbReference>
<evidence type="ECO:0000313" key="5">
    <source>
        <dbReference type="Proteomes" id="UP000305792"/>
    </source>
</evidence>
<reference evidence="4 5" key="1">
    <citation type="journal article" date="2018" name="Int. J. Syst. Evol. Microbiol.">
        <title>Glycomyces paridis sp. nov., isolated from the medicinal plant Paris polyphylla.</title>
        <authorList>
            <person name="Fang X.M."/>
            <person name="Bai J.L."/>
            <person name="Su J."/>
            <person name="Zhao L.L."/>
            <person name="Liu H.Y."/>
            <person name="Ma B.P."/>
            <person name="Zhang Y.Q."/>
            <person name="Yu L.Y."/>
        </authorList>
    </citation>
    <scope>NUCLEOTIDE SEQUENCE [LARGE SCALE GENOMIC DNA]</scope>
    <source>
        <strain evidence="4 5">CPCC 204357</strain>
    </source>
</reference>
<dbReference type="PANTHER" id="PTHR45947">
    <property type="entry name" value="SULFOQUINOVOSYL TRANSFERASE SQD2"/>
    <property type="match status" value="1"/>
</dbReference>
<keyword evidence="5" id="KW-1185">Reference proteome</keyword>
<dbReference type="PANTHER" id="PTHR45947:SF13">
    <property type="entry name" value="TRANSFERASE"/>
    <property type="match status" value="1"/>
</dbReference>
<sequence>MKIVIAHNRYSSAQPSGENVIVDYEIGALADAGVEVVRFLRSSDEIGALPLHEKAALVASPVHAAGTQRELAALLERERPDLLHLHNPYPLLSPSVVRTAHRHGVKVVQTIHNYRHDCMNGLYFRDGHDCRDCHGRRWNGPGVAHACYRGSRAQSAVMAVALGAHQGTWRSVDRFVALTDAMAEYLEGIGIEPGRIRVKPNAVADPGPVPLGEGFLFGARLVPEKGVDLLLEAWRLADLPGATLRVAGDGPLRPLVETAAAERDDIVYLGQLDPAERDAALAASAAVVIPSVWQDILPTTGIEALASGRAVVATRMGGAPFIAGDGTAAPAGVAVDPEPAALARGLEAVAKDPSFAANARARYESVFAPAVTLKRLIAIYEELLAGG</sequence>
<dbReference type="Pfam" id="PF13579">
    <property type="entry name" value="Glyco_trans_4_4"/>
    <property type="match status" value="1"/>
</dbReference>
<keyword evidence="1" id="KW-0328">Glycosyltransferase</keyword>
<dbReference type="CDD" id="cd03801">
    <property type="entry name" value="GT4_PimA-like"/>
    <property type="match status" value="1"/>
</dbReference>
<evidence type="ECO:0000256" key="2">
    <source>
        <dbReference type="ARBA" id="ARBA00022679"/>
    </source>
</evidence>
<dbReference type="Gene3D" id="3.40.50.2000">
    <property type="entry name" value="Glycogen Phosphorylase B"/>
    <property type="match status" value="2"/>
</dbReference>
<evidence type="ECO:0000259" key="3">
    <source>
        <dbReference type="Pfam" id="PF13579"/>
    </source>
</evidence>
<dbReference type="GO" id="GO:0016757">
    <property type="term" value="F:glycosyltransferase activity"/>
    <property type="evidence" value="ECO:0007669"/>
    <property type="project" value="UniProtKB-KW"/>
</dbReference>
<dbReference type="OrthoDB" id="3268555at2"/>
<dbReference type="InterPro" id="IPR028098">
    <property type="entry name" value="Glyco_trans_4-like_N"/>
</dbReference>
<organism evidence="4 5">
    <name type="scientific">Glycomyces paridis</name>
    <dbReference type="NCBI Taxonomy" id="2126555"/>
    <lineage>
        <taxon>Bacteria</taxon>
        <taxon>Bacillati</taxon>
        <taxon>Actinomycetota</taxon>
        <taxon>Actinomycetes</taxon>
        <taxon>Glycomycetales</taxon>
        <taxon>Glycomycetaceae</taxon>
        <taxon>Glycomyces</taxon>
    </lineage>
</organism>
<accession>A0A4S8PDW1</accession>
<dbReference type="GO" id="GO:1901137">
    <property type="term" value="P:carbohydrate derivative biosynthetic process"/>
    <property type="evidence" value="ECO:0007669"/>
    <property type="project" value="UniProtKB-ARBA"/>
</dbReference>
<dbReference type="AlphaFoldDB" id="A0A4S8PDW1"/>
<dbReference type="EMBL" id="STGX01000009">
    <property type="protein sequence ID" value="THV27991.1"/>
    <property type="molecule type" value="Genomic_DNA"/>
</dbReference>
<protein>
    <submittedName>
        <fullName evidence="4">Glycosyltransferase family 4 protein</fullName>
    </submittedName>
</protein>
<evidence type="ECO:0000256" key="1">
    <source>
        <dbReference type="ARBA" id="ARBA00022676"/>
    </source>
</evidence>
<dbReference type="Pfam" id="PF13692">
    <property type="entry name" value="Glyco_trans_1_4"/>
    <property type="match status" value="1"/>
</dbReference>
<gene>
    <name evidence="4" type="ORF">E9998_13480</name>
</gene>